<accession>A0AB39XHY3</accession>
<name>A0AB39XHY3_9BRAD</name>
<proteinExistence type="predicted"/>
<reference evidence="1" key="1">
    <citation type="submission" date="2024-08" db="EMBL/GenBank/DDBJ databases">
        <authorList>
            <person name="Chaddad Z."/>
            <person name="Lamrabet M."/>
            <person name="Bouhnik O."/>
            <person name="Alami S."/>
            <person name="Wipf D."/>
            <person name="Courty P.E."/>
            <person name="Missbah El Idrissi M."/>
        </authorList>
    </citation>
    <scope>NUCLEOTIDE SEQUENCE</scope>
    <source>
        <strain evidence="1">LLZ17</strain>
    </source>
</reference>
<gene>
    <name evidence="1" type="ORF">AB8Z38_28935</name>
</gene>
<evidence type="ECO:0008006" key="2">
    <source>
        <dbReference type="Google" id="ProtNLM"/>
    </source>
</evidence>
<protein>
    <recommendedName>
        <fullName evidence="2">EAL domain-containing protein</fullName>
    </recommendedName>
</protein>
<dbReference type="EMBL" id="CP165734">
    <property type="protein sequence ID" value="XDV56633.1"/>
    <property type="molecule type" value="Genomic_DNA"/>
</dbReference>
<sequence>MDRGFAFGREFDLSDLDALDFAGLRSGQLYGQQSPRITVKAAMDNCPLLLAMFDQRLLFALQGQQFGLNLASLAARALDDIASVGFGSMSISSCNFFLECDRV</sequence>
<organism evidence="1">
    <name type="scientific">Bradyrhizobium sp. LLZ17</name>
    <dbReference type="NCBI Taxonomy" id="3239388"/>
    <lineage>
        <taxon>Bacteria</taxon>
        <taxon>Pseudomonadati</taxon>
        <taxon>Pseudomonadota</taxon>
        <taxon>Alphaproteobacteria</taxon>
        <taxon>Hyphomicrobiales</taxon>
        <taxon>Nitrobacteraceae</taxon>
        <taxon>Bradyrhizobium</taxon>
    </lineage>
</organism>
<evidence type="ECO:0000313" key="1">
    <source>
        <dbReference type="EMBL" id="XDV56633.1"/>
    </source>
</evidence>
<dbReference type="AlphaFoldDB" id="A0AB39XHY3"/>
<dbReference type="RefSeq" id="WP_369721074.1">
    <property type="nucleotide sequence ID" value="NZ_CP165734.1"/>
</dbReference>